<dbReference type="InterPro" id="IPR022719">
    <property type="entry name" value="Motility-assoc_prot_GldM_C"/>
</dbReference>
<evidence type="ECO:0000313" key="6">
    <source>
        <dbReference type="Proteomes" id="UP000239711"/>
    </source>
</evidence>
<dbReference type="EMBL" id="PVBQ01000021">
    <property type="protein sequence ID" value="PRD45467.1"/>
    <property type="molecule type" value="Genomic_DNA"/>
</dbReference>
<accession>A0A2S9IY68</accession>
<gene>
    <name evidence="5" type="ORF">C5745_18435</name>
</gene>
<dbReference type="InterPro" id="IPR048405">
    <property type="entry name" value="GldM_Ig-like-1"/>
</dbReference>
<feature type="domain" description="Gliding motility-associated protein GldM second immunoglobulin-like" evidence="4">
    <location>
        <begin position="320"/>
        <end position="403"/>
    </location>
</feature>
<dbReference type="Proteomes" id="UP000239711">
    <property type="component" value="Unassembled WGS sequence"/>
</dbReference>
<dbReference type="NCBIfam" id="TIGR03517">
    <property type="entry name" value="GldM_gliding"/>
    <property type="match status" value="1"/>
</dbReference>
<keyword evidence="6" id="KW-1185">Reference proteome</keyword>
<evidence type="ECO:0000259" key="2">
    <source>
        <dbReference type="Pfam" id="PF12081"/>
    </source>
</evidence>
<protein>
    <submittedName>
        <fullName evidence="5">Gliding motility protein GldM</fullName>
    </submittedName>
</protein>
<feature type="domain" description="Gliding motility-associated protein GldM N-terminal" evidence="2">
    <location>
        <begin position="32"/>
        <end position="217"/>
    </location>
</feature>
<proteinExistence type="predicted"/>
<dbReference type="OrthoDB" id="1490890at2"/>
<organism evidence="5 6">
    <name type="scientific">Sphingobacterium haloxyli</name>
    <dbReference type="NCBI Taxonomy" id="2100533"/>
    <lineage>
        <taxon>Bacteria</taxon>
        <taxon>Pseudomonadati</taxon>
        <taxon>Bacteroidota</taxon>
        <taxon>Sphingobacteriia</taxon>
        <taxon>Sphingobacteriales</taxon>
        <taxon>Sphingobacteriaceae</taxon>
        <taxon>Sphingobacterium</taxon>
    </lineage>
</organism>
<comment type="caution">
    <text evidence="5">The sequence shown here is derived from an EMBL/GenBank/DDBJ whole genome shotgun (WGS) entry which is preliminary data.</text>
</comment>
<evidence type="ECO:0000259" key="1">
    <source>
        <dbReference type="Pfam" id="PF12080"/>
    </source>
</evidence>
<dbReference type="InterPro" id="IPR022720">
    <property type="entry name" value="Motility-assoc_prot_GldM_N"/>
</dbReference>
<name>A0A2S9IY68_9SPHI</name>
<dbReference type="Pfam" id="PF21601">
    <property type="entry name" value="GldM_2nd"/>
    <property type="match status" value="1"/>
</dbReference>
<evidence type="ECO:0000259" key="4">
    <source>
        <dbReference type="Pfam" id="PF21602"/>
    </source>
</evidence>
<sequence length="512" mass="55035">MAYGRETPRQRMINILYLVLLALLALNVPNSILDAFKNINDSLEASKTNVDNSVEQLFAAFENTKLKEEPERAKPIYEQAKQARAVVDELDQYINEVKQEFEKQGGGYDEDTGDLVRRENADIAPHLMINGKRGAELKDKINSTREKLLSLLSEDDRKSVSFSLEAQDPEKSVNGKRKWEEVNFGSGTPLTAAMTTLTKIQVDAQNAESDVVKLILGKMDQAVVNLDKFAAVAVAPTSYLVQGQPYTAEVFLTASDSKSEPAISVNGNTLNVVDGKGVYTVPTNQEGIFTWTGTIKVKQTDGTIKEYRTPEQTYQVARPSAVVSPDKMNVLYIGVSNPISVSAPGTPTNKINVNMSGGGGRISGSGGKYSVTVSSPGTARISVSAEVAPGKTQTLSTTEFRVKRIPDPIAKFGGKTGGNMATVALKAQNAVFATLDNFDFDAKFKVTKFSMIIAKPRADAIVLSTNGGTLSSSMKTALNGIVPGTRVIFDNIIAVGPDGSPRQLNAVALTAN</sequence>
<dbReference type="InterPro" id="IPR019859">
    <property type="entry name" value="Motility-assoc_prot_GldM"/>
</dbReference>
<feature type="domain" description="Gliding motility-associated protein GldM C-terminal" evidence="1">
    <location>
        <begin position="406"/>
        <end position="508"/>
    </location>
</feature>
<dbReference type="AlphaFoldDB" id="A0A2S9IY68"/>
<evidence type="ECO:0000259" key="3">
    <source>
        <dbReference type="Pfam" id="PF21601"/>
    </source>
</evidence>
<dbReference type="Pfam" id="PF12081">
    <property type="entry name" value="GldM_1st"/>
    <property type="match status" value="1"/>
</dbReference>
<dbReference type="InterPro" id="IPR048406">
    <property type="entry name" value="GldM_Ig-like-2"/>
</dbReference>
<evidence type="ECO:0000313" key="5">
    <source>
        <dbReference type="EMBL" id="PRD45467.1"/>
    </source>
</evidence>
<reference evidence="5 6" key="1">
    <citation type="submission" date="2018-02" db="EMBL/GenBank/DDBJ databases">
        <title>The draft genome of Sphingobacterium sp. 5JN-11.</title>
        <authorList>
            <person name="Liu L."/>
            <person name="Li L."/>
            <person name="Liang L."/>
            <person name="Zhang X."/>
            <person name="Wang T."/>
        </authorList>
    </citation>
    <scope>NUCLEOTIDE SEQUENCE [LARGE SCALE GENOMIC DNA]</scope>
    <source>
        <strain evidence="5 6">5JN-11</strain>
    </source>
</reference>
<feature type="domain" description="Gliding motility-associated protein GldM first immunoglobulin-like" evidence="3">
    <location>
        <begin position="221"/>
        <end position="317"/>
    </location>
</feature>
<dbReference type="RefSeq" id="WP_105718491.1">
    <property type="nucleotide sequence ID" value="NZ_PVBQ01000021.1"/>
</dbReference>
<dbReference type="Pfam" id="PF21602">
    <property type="entry name" value="GldM_3rd"/>
    <property type="match status" value="1"/>
</dbReference>
<dbReference type="Pfam" id="PF12080">
    <property type="entry name" value="GldM_4th"/>
    <property type="match status" value="1"/>
</dbReference>